<dbReference type="Gene3D" id="2.30.110.10">
    <property type="entry name" value="Electron Transport, Fmn-binding Protein, Chain A"/>
    <property type="match status" value="1"/>
</dbReference>
<gene>
    <name evidence="4" type="ORF">QRT03_29880</name>
</gene>
<dbReference type="Proteomes" id="UP001231924">
    <property type="component" value="Unassembled WGS sequence"/>
</dbReference>
<feature type="region of interest" description="Disordered" evidence="2">
    <location>
        <begin position="76"/>
        <end position="114"/>
    </location>
</feature>
<dbReference type="InterPro" id="IPR011576">
    <property type="entry name" value="Pyridox_Oxase_N"/>
</dbReference>
<evidence type="ECO:0000313" key="4">
    <source>
        <dbReference type="EMBL" id="MDL5160213.1"/>
    </source>
</evidence>
<name>A0ABT7MLG0_9PSEU</name>
<evidence type="ECO:0000313" key="5">
    <source>
        <dbReference type="Proteomes" id="UP001231924"/>
    </source>
</evidence>
<dbReference type="RefSeq" id="WP_286056824.1">
    <property type="nucleotide sequence ID" value="NZ_JASVWF010000010.1"/>
</dbReference>
<reference evidence="4 5" key="1">
    <citation type="submission" date="2023-06" db="EMBL/GenBank/DDBJ databases">
        <title>Actinomycetospora Odt1-22.</title>
        <authorList>
            <person name="Supong K."/>
        </authorList>
    </citation>
    <scope>NUCLEOTIDE SEQUENCE [LARGE SCALE GENOMIC DNA]</scope>
    <source>
        <strain evidence="4 5">Odt1-22</strain>
    </source>
</reference>
<dbReference type="EMBL" id="JASVWF010000010">
    <property type="protein sequence ID" value="MDL5160213.1"/>
    <property type="molecule type" value="Genomic_DNA"/>
</dbReference>
<evidence type="ECO:0000259" key="3">
    <source>
        <dbReference type="Pfam" id="PF01243"/>
    </source>
</evidence>
<proteinExistence type="predicted"/>
<protein>
    <submittedName>
        <fullName evidence="4">Pyridoxamine 5'-phosphate oxidase family protein</fullName>
    </submittedName>
</protein>
<keyword evidence="5" id="KW-1185">Reference proteome</keyword>
<dbReference type="PANTHER" id="PTHR35176">
    <property type="entry name" value="HEME OXYGENASE HI_0854-RELATED"/>
    <property type="match status" value="1"/>
</dbReference>
<keyword evidence="1" id="KW-0560">Oxidoreductase</keyword>
<dbReference type="InterPro" id="IPR052019">
    <property type="entry name" value="F420H2_bilvrd_red/Heme_oxyg"/>
</dbReference>
<feature type="domain" description="Pyridoxamine 5'-phosphate oxidase N-terminal" evidence="3">
    <location>
        <begin position="16"/>
        <end position="104"/>
    </location>
</feature>
<accession>A0ABT7MLG0</accession>
<dbReference type="Pfam" id="PF01243">
    <property type="entry name" value="PNPOx_N"/>
    <property type="match status" value="1"/>
</dbReference>
<organism evidence="4 5">
    <name type="scientific">Actinomycetospora termitidis</name>
    <dbReference type="NCBI Taxonomy" id="3053470"/>
    <lineage>
        <taxon>Bacteria</taxon>
        <taxon>Bacillati</taxon>
        <taxon>Actinomycetota</taxon>
        <taxon>Actinomycetes</taxon>
        <taxon>Pseudonocardiales</taxon>
        <taxon>Pseudonocardiaceae</taxon>
        <taxon>Actinomycetospora</taxon>
    </lineage>
</organism>
<evidence type="ECO:0000256" key="1">
    <source>
        <dbReference type="ARBA" id="ARBA00023002"/>
    </source>
</evidence>
<evidence type="ECO:0000256" key="2">
    <source>
        <dbReference type="SAM" id="MobiDB-lite"/>
    </source>
</evidence>
<comment type="caution">
    <text evidence="4">The sequence shown here is derived from an EMBL/GenBank/DDBJ whole genome shotgun (WGS) entry which is preliminary data.</text>
</comment>
<dbReference type="SUPFAM" id="SSF50475">
    <property type="entry name" value="FMN-binding split barrel"/>
    <property type="match status" value="1"/>
</dbReference>
<dbReference type="PANTHER" id="PTHR35176:SF6">
    <property type="entry name" value="HEME OXYGENASE HI_0854-RELATED"/>
    <property type="match status" value="1"/>
</dbReference>
<dbReference type="InterPro" id="IPR012349">
    <property type="entry name" value="Split_barrel_FMN-bd"/>
</dbReference>
<sequence>MTTWGEVEAAAPELAAAVQTCFQRAKHKTMATLRRDGSPRISGMETEFVDGQLTFGMMPGSVKLADVQRDPRVALHSPSVDPPEDPTEWPGEAKVSGRARSIAPPGEGPEGSHFGLDVTEVVLTRIAPSGDKLVIESWTPGGQVRRVERT</sequence>